<dbReference type="GO" id="GO:0000976">
    <property type="term" value="F:transcription cis-regulatory region binding"/>
    <property type="evidence" value="ECO:0007669"/>
    <property type="project" value="TreeGrafter"/>
</dbReference>
<dbReference type="PROSITE" id="PS50932">
    <property type="entry name" value="HTH_LACI_2"/>
    <property type="match status" value="1"/>
</dbReference>
<accession>A0A7Z0EK53</accession>
<dbReference type="EMBL" id="JACCFS010000001">
    <property type="protein sequence ID" value="NYJ33491.1"/>
    <property type="molecule type" value="Genomic_DNA"/>
</dbReference>
<keyword evidence="2 5" id="KW-0238">DNA-binding</keyword>
<dbReference type="SUPFAM" id="SSF53822">
    <property type="entry name" value="Periplasmic binding protein-like I"/>
    <property type="match status" value="1"/>
</dbReference>
<name>A0A7Z0EK53_9ACTN</name>
<reference evidence="5 6" key="1">
    <citation type="submission" date="2020-07" db="EMBL/GenBank/DDBJ databases">
        <title>Sequencing the genomes of 1000 actinobacteria strains.</title>
        <authorList>
            <person name="Klenk H.-P."/>
        </authorList>
    </citation>
    <scope>NUCLEOTIDE SEQUENCE [LARGE SCALE GENOMIC DNA]</scope>
    <source>
        <strain evidence="5 6">DSM 44442</strain>
    </source>
</reference>
<dbReference type="Pfam" id="PF13377">
    <property type="entry name" value="Peripla_BP_3"/>
    <property type="match status" value="1"/>
</dbReference>
<dbReference type="Gene3D" id="3.40.50.2300">
    <property type="match status" value="2"/>
</dbReference>
<proteinExistence type="predicted"/>
<dbReference type="InterPro" id="IPR046335">
    <property type="entry name" value="LacI/GalR-like_sensor"/>
</dbReference>
<organism evidence="5 6">
    <name type="scientific">Nocardiopsis aegyptia</name>
    <dbReference type="NCBI Taxonomy" id="220378"/>
    <lineage>
        <taxon>Bacteria</taxon>
        <taxon>Bacillati</taxon>
        <taxon>Actinomycetota</taxon>
        <taxon>Actinomycetes</taxon>
        <taxon>Streptosporangiales</taxon>
        <taxon>Nocardiopsidaceae</taxon>
        <taxon>Nocardiopsis</taxon>
    </lineage>
</organism>
<dbReference type="InterPro" id="IPR028082">
    <property type="entry name" value="Peripla_BP_I"/>
</dbReference>
<dbReference type="Gene3D" id="1.10.260.40">
    <property type="entry name" value="lambda repressor-like DNA-binding domains"/>
    <property type="match status" value="1"/>
</dbReference>
<dbReference type="InterPro" id="IPR000843">
    <property type="entry name" value="HTH_LacI"/>
</dbReference>
<keyword evidence="1" id="KW-0805">Transcription regulation</keyword>
<dbReference type="CDD" id="cd01392">
    <property type="entry name" value="HTH_LacI"/>
    <property type="match status" value="1"/>
</dbReference>
<dbReference type="PROSITE" id="PS00356">
    <property type="entry name" value="HTH_LACI_1"/>
    <property type="match status" value="1"/>
</dbReference>
<dbReference type="SUPFAM" id="SSF47413">
    <property type="entry name" value="lambda repressor-like DNA-binding domains"/>
    <property type="match status" value="1"/>
</dbReference>
<comment type="caution">
    <text evidence="5">The sequence shown here is derived from an EMBL/GenBank/DDBJ whole genome shotgun (WGS) entry which is preliminary data.</text>
</comment>
<gene>
    <name evidence="5" type="ORF">HNR10_001372</name>
</gene>
<evidence type="ECO:0000256" key="2">
    <source>
        <dbReference type="ARBA" id="ARBA00023125"/>
    </source>
</evidence>
<evidence type="ECO:0000259" key="4">
    <source>
        <dbReference type="PROSITE" id="PS50932"/>
    </source>
</evidence>
<evidence type="ECO:0000256" key="1">
    <source>
        <dbReference type="ARBA" id="ARBA00023015"/>
    </source>
</evidence>
<dbReference type="InterPro" id="IPR010982">
    <property type="entry name" value="Lambda_DNA-bd_dom_sf"/>
</dbReference>
<dbReference type="SMART" id="SM00354">
    <property type="entry name" value="HTH_LACI"/>
    <property type="match status" value="1"/>
</dbReference>
<keyword evidence="6" id="KW-1185">Reference proteome</keyword>
<dbReference type="Pfam" id="PF00356">
    <property type="entry name" value="LacI"/>
    <property type="match status" value="1"/>
</dbReference>
<evidence type="ECO:0000256" key="3">
    <source>
        <dbReference type="ARBA" id="ARBA00023163"/>
    </source>
</evidence>
<dbReference type="Proteomes" id="UP000572051">
    <property type="component" value="Unassembled WGS sequence"/>
</dbReference>
<keyword evidence="3" id="KW-0804">Transcription</keyword>
<evidence type="ECO:0000313" key="5">
    <source>
        <dbReference type="EMBL" id="NYJ33491.1"/>
    </source>
</evidence>
<protein>
    <submittedName>
        <fullName evidence="5">DNA-binding LacI/PurR family transcriptional regulator</fullName>
    </submittedName>
</protein>
<dbReference type="CDD" id="cd01574">
    <property type="entry name" value="PBP1_LacI"/>
    <property type="match status" value="1"/>
</dbReference>
<evidence type="ECO:0000313" key="6">
    <source>
        <dbReference type="Proteomes" id="UP000572051"/>
    </source>
</evidence>
<sequence length="358" mass="37779">MTPQSGRSPVMADVARLAGVSHQTVSRVVNGHPNVRAETTARVQRAIDELGYHRNSTARALVTRRTNVLGVIAFDTTLFGPAQTLAGIERAAREAGYFLSIVSLDDVSPAGVAEAVDYLIQQSVEGCIAIAPQRALVKALASVPGPRPLVAVEGGEGSGLPVVCVDQAQGAHDAVRHLIDLGHRTVHHISGDPEWLEAESRVAGWRRALGEAGATAPEPLVGDWSPRSGYEKGRRLVQRRATGEPVTAVFVANDQMAIGLLRALGEAGIRVPEDISVVGFDDVPEAEFLAPPLTTVAQDFAQVGRVSLRVLLDELGAGERSVAEDAPPGAPPDPAPRLIVPARLRVRQSSGPAPVPHR</sequence>
<feature type="domain" description="HTH lacI-type" evidence="4">
    <location>
        <begin position="9"/>
        <end position="63"/>
    </location>
</feature>
<dbReference type="PANTHER" id="PTHR30146">
    <property type="entry name" value="LACI-RELATED TRANSCRIPTIONAL REPRESSOR"/>
    <property type="match status" value="1"/>
</dbReference>
<dbReference type="AlphaFoldDB" id="A0A7Z0EK53"/>
<dbReference type="GO" id="GO:0003700">
    <property type="term" value="F:DNA-binding transcription factor activity"/>
    <property type="evidence" value="ECO:0007669"/>
    <property type="project" value="TreeGrafter"/>
</dbReference>
<dbReference type="PANTHER" id="PTHR30146:SF109">
    <property type="entry name" value="HTH-TYPE TRANSCRIPTIONAL REGULATOR GALS"/>
    <property type="match status" value="1"/>
</dbReference>